<reference evidence="7 8" key="1">
    <citation type="submission" date="2015-11" db="EMBL/GenBank/DDBJ databases">
        <title>The genome of Debaryomyces fabryi.</title>
        <authorList>
            <person name="Tafer H."/>
            <person name="Lopandic K."/>
        </authorList>
    </citation>
    <scope>NUCLEOTIDE SEQUENCE [LARGE SCALE GENOMIC DNA]</scope>
    <source>
        <strain evidence="7 8">CBS 789</strain>
    </source>
</reference>
<dbReference type="PANTHER" id="PTHR12585:SF69">
    <property type="entry name" value="FI11703P"/>
    <property type="match status" value="1"/>
</dbReference>
<dbReference type="GO" id="GO:0007064">
    <property type="term" value="P:mitotic sister chromatid cohesion"/>
    <property type="evidence" value="ECO:0007669"/>
    <property type="project" value="TreeGrafter"/>
</dbReference>
<dbReference type="InterPro" id="IPR036390">
    <property type="entry name" value="WH_DNA-bd_sf"/>
</dbReference>
<comment type="similarity">
    <text evidence="2">Belongs to the rad21 family.</text>
</comment>
<feature type="domain" description="Rad21/Rec8-like protein N-terminal" evidence="6">
    <location>
        <begin position="1"/>
        <end position="107"/>
    </location>
</feature>
<feature type="region of interest" description="Disordered" evidence="4">
    <location>
        <begin position="235"/>
        <end position="307"/>
    </location>
</feature>
<dbReference type="Gene3D" id="1.10.10.580">
    <property type="entry name" value="Structural maintenance of chromosome 1. Chain E"/>
    <property type="match status" value="1"/>
</dbReference>
<dbReference type="RefSeq" id="XP_015467009.1">
    <property type="nucleotide sequence ID" value="XM_015612166.1"/>
</dbReference>
<dbReference type="SUPFAM" id="SSF46785">
    <property type="entry name" value="Winged helix' DNA-binding domain"/>
    <property type="match status" value="1"/>
</dbReference>
<dbReference type="InterPro" id="IPR039781">
    <property type="entry name" value="Rad21/Rec8-like"/>
</dbReference>
<sequence length="578" mass="65265">MYSDQLLSKQGPLAHVWLAANYDKRLSKQQLLNTNIIQSSHIISTHPISYQSSQVSQTTTVDNAKTITLRLSGQLLLGIVRIYSRKTKYLLDDVNDILYKLKNSFKYANGGVLIGSELSKNLINLAPQQTIVSNVESITLADQVADFDLLYQDDLNLGDGLGTTNTNTLFSQVSNANSLNDSSFNYDQSIEIPRFNDSTMNNSNIDDDLELDFELGDNDNDNLFDQSIEVGRNVSQLPENSPDVSILSDLNKDSSAHNDDNSGFDFDFDDNPLETIDEARPTLNADDVDNETSDNNEPITPPPTARPRAKLVGITEEGDLKTTKRKLKVDSNEELDMGISIESLRKNQRLQLRNEALDEYLTLRLSETEKIQLIHDLSNPVNNANKRRKLWNIDEQLQQRCLELSQEEQAEHNNQPQTDNPEFDDFDNNLDFDISLPGLESEADITSNALESAQFEEESEEEDFSNEVVTKSTIQIADQLRGTFSNNAEDVTNLTEMIEKDLLILERDETKLPLGLVNKSTENIRVNKRREATKCFFELLVLATNDCISIEQEQPSNNNKIGGNINIRSRDRIFNQFL</sequence>
<keyword evidence="3" id="KW-0539">Nucleus</keyword>
<dbReference type="GO" id="GO:0030892">
    <property type="term" value="C:mitotic cohesin complex"/>
    <property type="evidence" value="ECO:0007669"/>
    <property type="project" value="TreeGrafter"/>
</dbReference>
<dbReference type="AlphaFoldDB" id="A0A0V1PXA4"/>
<dbReference type="EMBL" id="LMYN01000070">
    <property type="protein sequence ID" value="KSA00907.1"/>
    <property type="molecule type" value="Genomic_DNA"/>
</dbReference>
<organism evidence="7 8">
    <name type="scientific">Debaryomyces fabryi</name>
    <dbReference type="NCBI Taxonomy" id="58627"/>
    <lineage>
        <taxon>Eukaryota</taxon>
        <taxon>Fungi</taxon>
        <taxon>Dikarya</taxon>
        <taxon>Ascomycota</taxon>
        <taxon>Saccharomycotina</taxon>
        <taxon>Pichiomycetes</taxon>
        <taxon>Debaryomycetaceae</taxon>
        <taxon>Debaryomyces</taxon>
    </lineage>
</organism>
<dbReference type="Proteomes" id="UP000054251">
    <property type="component" value="Unassembled WGS sequence"/>
</dbReference>
<dbReference type="OrthoDB" id="10071381at2759"/>
<evidence type="ECO:0000256" key="3">
    <source>
        <dbReference type="ARBA" id="ARBA00023242"/>
    </source>
</evidence>
<dbReference type="PANTHER" id="PTHR12585">
    <property type="entry name" value="SCC1 / RAD21 FAMILY MEMBER"/>
    <property type="match status" value="1"/>
</dbReference>
<dbReference type="Pfam" id="PF04825">
    <property type="entry name" value="Rad21_Rec8_N"/>
    <property type="match status" value="1"/>
</dbReference>
<keyword evidence="8" id="KW-1185">Reference proteome</keyword>
<name>A0A0V1PXA4_9ASCO</name>
<evidence type="ECO:0000259" key="5">
    <source>
        <dbReference type="Pfam" id="PF04824"/>
    </source>
</evidence>
<dbReference type="GO" id="GO:1990414">
    <property type="term" value="P:replication-born double-strand break repair via sister chromatid exchange"/>
    <property type="evidence" value="ECO:0007669"/>
    <property type="project" value="TreeGrafter"/>
</dbReference>
<dbReference type="GO" id="GO:0003682">
    <property type="term" value="F:chromatin binding"/>
    <property type="evidence" value="ECO:0007669"/>
    <property type="project" value="TreeGrafter"/>
</dbReference>
<evidence type="ECO:0000256" key="1">
    <source>
        <dbReference type="ARBA" id="ARBA00004123"/>
    </source>
</evidence>
<dbReference type="InterPro" id="IPR023093">
    <property type="entry name" value="ScpA-like_C"/>
</dbReference>
<comment type="caution">
    <text evidence="7">The sequence shown here is derived from an EMBL/GenBank/DDBJ whole genome shotgun (WGS) entry which is preliminary data.</text>
</comment>
<feature type="compositionally biased region" description="Acidic residues" evidence="4">
    <location>
        <begin position="266"/>
        <end position="276"/>
    </location>
</feature>
<accession>A0A0V1PXA4</accession>
<dbReference type="Pfam" id="PF04824">
    <property type="entry name" value="Rad21_Rec8"/>
    <property type="match status" value="1"/>
</dbReference>
<evidence type="ECO:0000313" key="8">
    <source>
        <dbReference type="Proteomes" id="UP000054251"/>
    </source>
</evidence>
<evidence type="ECO:0000259" key="6">
    <source>
        <dbReference type="Pfam" id="PF04825"/>
    </source>
</evidence>
<feature type="domain" description="Rad21/Rec8-like protein C-terminal eukaryotic" evidence="5">
    <location>
        <begin position="527"/>
        <end position="555"/>
    </location>
</feature>
<evidence type="ECO:0000313" key="7">
    <source>
        <dbReference type="EMBL" id="KSA00907.1"/>
    </source>
</evidence>
<evidence type="ECO:0000256" key="2">
    <source>
        <dbReference type="ARBA" id="ARBA00009870"/>
    </source>
</evidence>
<proteinExistence type="inferred from homology"/>
<gene>
    <name evidence="7" type="ORF">AC631_03337</name>
</gene>
<protein>
    <recommendedName>
        <fullName evidence="9">Rad21/Rec8-like protein N-terminal domain-containing protein</fullName>
    </recommendedName>
</protein>
<evidence type="ECO:0008006" key="9">
    <source>
        <dbReference type="Google" id="ProtNLM"/>
    </source>
</evidence>
<dbReference type="InterPro" id="IPR006909">
    <property type="entry name" value="Rad21/Rec8_C_eu"/>
</dbReference>
<evidence type="ECO:0000256" key="4">
    <source>
        <dbReference type="SAM" id="MobiDB-lite"/>
    </source>
</evidence>
<dbReference type="GO" id="GO:0005634">
    <property type="term" value="C:nucleus"/>
    <property type="evidence" value="ECO:0007669"/>
    <property type="project" value="UniProtKB-SubCell"/>
</dbReference>
<feature type="compositionally biased region" description="Basic and acidic residues" evidence="4">
    <location>
        <begin position="250"/>
        <end position="260"/>
    </location>
</feature>
<dbReference type="GeneID" id="26840346"/>
<feature type="region of interest" description="Disordered" evidence="4">
    <location>
        <begin position="408"/>
        <end position="429"/>
    </location>
</feature>
<dbReference type="InterPro" id="IPR006910">
    <property type="entry name" value="Rad21_Rec8_N"/>
</dbReference>
<comment type="subcellular location">
    <subcellularLocation>
        <location evidence="1">Nucleus</location>
    </subcellularLocation>
</comment>